<reference evidence="1 2" key="1">
    <citation type="submission" date="2016-06" db="EMBL/GenBank/DDBJ databases">
        <title>First insights into the genetic diversity and population structure of in the Bacillus cereus group bacteria from diverse marine environments.</title>
        <authorList>
            <person name="Liu Y."/>
            <person name="Lai Q."/>
            <person name="Shao Z."/>
        </authorList>
    </citation>
    <scope>NUCLEOTIDE SEQUENCE [LARGE SCALE GENOMIC DNA]</scope>
    <source>
        <strain evidence="1 2">NH24A2</strain>
    </source>
</reference>
<name>A0A1J9UJ21_9BACI</name>
<organism evidence="1 2">
    <name type="scientific">Bacillus paramycoides</name>
    <dbReference type="NCBI Taxonomy" id="2026194"/>
    <lineage>
        <taxon>Bacteria</taxon>
        <taxon>Bacillati</taxon>
        <taxon>Bacillota</taxon>
        <taxon>Bacilli</taxon>
        <taxon>Bacillales</taxon>
        <taxon>Bacillaceae</taxon>
        <taxon>Bacillus</taxon>
        <taxon>Bacillus cereus group</taxon>
    </lineage>
</organism>
<protein>
    <recommendedName>
        <fullName evidence="3">Uracil-DNA glycosylase-like domain-containing protein</fullName>
    </recommendedName>
</protein>
<comment type="caution">
    <text evidence="1">The sequence shown here is derived from an EMBL/GenBank/DDBJ whole genome shotgun (WGS) entry which is preliminary data.</text>
</comment>
<dbReference type="GeneID" id="87593228"/>
<dbReference type="AlphaFoldDB" id="A0A1J9UJ21"/>
<sequence>MMTNKLNQIIRKYSYPSINGVYLRPGLYSNNDTNPNIFLVGYNPATPIHIDDLKQSAYQNLILSHKNFISYYEALRVKKGKRKQSPTRKRINDLVTKVFTETNEVIFETNIFSYPTSKEKELRALPKDVIEEVKQPFIEMLHTIQPSIIVVHGKRAFINLISILQNLNFLSNDFIFQKQHTFEFLYPNSNKTCTIIPYRHLSRIENQSYQQFQKCLIHEINSKK</sequence>
<dbReference type="RefSeq" id="WP_071719388.1">
    <property type="nucleotide sequence ID" value="NZ_CBCSHB010000004.1"/>
</dbReference>
<evidence type="ECO:0000313" key="1">
    <source>
        <dbReference type="EMBL" id="OJD78049.1"/>
    </source>
</evidence>
<dbReference type="EMBL" id="MAOI01000079">
    <property type="protein sequence ID" value="OJD78049.1"/>
    <property type="molecule type" value="Genomic_DNA"/>
</dbReference>
<evidence type="ECO:0000313" key="2">
    <source>
        <dbReference type="Proteomes" id="UP000182788"/>
    </source>
</evidence>
<evidence type="ECO:0008006" key="3">
    <source>
        <dbReference type="Google" id="ProtNLM"/>
    </source>
</evidence>
<gene>
    <name evidence="1" type="ORF">BAU28_02125</name>
</gene>
<proteinExistence type="predicted"/>
<accession>A0A1J9UJ21</accession>
<dbReference type="Proteomes" id="UP000182788">
    <property type="component" value="Unassembled WGS sequence"/>
</dbReference>